<keyword evidence="6" id="KW-0378">Hydrolase</keyword>
<evidence type="ECO:0000259" key="8">
    <source>
        <dbReference type="Pfam" id="PF00078"/>
    </source>
</evidence>
<comment type="caution">
    <text evidence="11">The sequence shown here is derived from an EMBL/GenBank/DDBJ whole genome shotgun (WGS) entry which is preliminary data.</text>
</comment>
<accession>A0A371HHH9</accession>
<dbReference type="Gene3D" id="3.10.10.10">
    <property type="entry name" value="HIV Type 1 Reverse Transcriptase, subunit A, domain 1"/>
    <property type="match status" value="1"/>
</dbReference>
<dbReference type="InterPro" id="IPR043502">
    <property type="entry name" value="DNA/RNA_pol_sf"/>
</dbReference>
<keyword evidence="5" id="KW-0255">Endonuclease</keyword>
<dbReference type="InterPro" id="IPR050951">
    <property type="entry name" value="Retrovirus_Pol_polyprotein"/>
</dbReference>
<organism evidence="11 12">
    <name type="scientific">Mucuna pruriens</name>
    <name type="common">Velvet bean</name>
    <name type="synonym">Dolichos pruriens</name>
    <dbReference type="NCBI Taxonomy" id="157652"/>
    <lineage>
        <taxon>Eukaryota</taxon>
        <taxon>Viridiplantae</taxon>
        <taxon>Streptophyta</taxon>
        <taxon>Embryophyta</taxon>
        <taxon>Tracheophyta</taxon>
        <taxon>Spermatophyta</taxon>
        <taxon>Magnoliopsida</taxon>
        <taxon>eudicotyledons</taxon>
        <taxon>Gunneridae</taxon>
        <taxon>Pentapetalae</taxon>
        <taxon>rosids</taxon>
        <taxon>fabids</taxon>
        <taxon>Fabales</taxon>
        <taxon>Fabaceae</taxon>
        <taxon>Papilionoideae</taxon>
        <taxon>50 kb inversion clade</taxon>
        <taxon>NPAAA clade</taxon>
        <taxon>indigoferoid/millettioid clade</taxon>
        <taxon>Phaseoleae</taxon>
        <taxon>Mucuna</taxon>
    </lineage>
</organism>
<dbReference type="InterPro" id="IPR043128">
    <property type="entry name" value="Rev_trsase/Diguanyl_cyclase"/>
</dbReference>
<evidence type="ECO:0000256" key="5">
    <source>
        <dbReference type="ARBA" id="ARBA00022759"/>
    </source>
</evidence>
<dbReference type="PANTHER" id="PTHR37984:SF5">
    <property type="entry name" value="PROTEIN NYNRIN-LIKE"/>
    <property type="match status" value="1"/>
</dbReference>
<dbReference type="InterPro" id="IPR041588">
    <property type="entry name" value="Integrase_H2C2"/>
</dbReference>
<feature type="domain" description="Reverse transcriptase RNase H-like" evidence="9">
    <location>
        <begin position="492"/>
        <end position="595"/>
    </location>
</feature>
<dbReference type="EMBL" id="QJKJ01002569">
    <property type="protein sequence ID" value="RDY02257.1"/>
    <property type="molecule type" value="Genomic_DNA"/>
</dbReference>
<keyword evidence="7" id="KW-0695">RNA-directed DNA polymerase</keyword>
<dbReference type="CDD" id="cd00303">
    <property type="entry name" value="retropepsin_like"/>
    <property type="match status" value="1"/>
</dbReference>
<evidence type="ECO:0000256" key="1">
    <source>
        <dbReference type="ARBA" id="ARBA00012493"/>
    </source>
</evidence>
<dbReference type="Gene3D" id="2.40.70.10">
    <property type="entry name" value="Acid Proteases"/>
    <property type="match status" value="1"/>
</dbReference>
<dbReference type="InterPro" id="IPR000477">
    <property type="entry name" value="RT_dom"/>
</dbReference>
<protein>
    <recommendedName>
        <fullName evidence="1">RNA-directed DNA polymerase</fullName>
        <ecNumber evidence="1">2.7.7.49</ecNumber>
    </recommendedName>
</protein>
<feature type="domain" description="Integrase zinc-binding" evidence="10">
    <location>
        <begin position="694"/>
        <end position="745"/>
    </location>
</feature>
<dbReference type="PANTHER" id="PTHR37984">
    <property type="entry name" value="PROTEIN CBG26694"/>
    <property type="match status" value="1"/>
</dbReference>
<dbReference type="Gene3D" id="3.30.70.270">
    <property type="match status" value="1"/>
</dbReference>
<dbReference type="InterPro" id="IPR021109">
    <property type="entry name" value="Peptidase_aspartic_dom_sf"/>
</dbReference>
<dbReference type="GO" id="GO:0003964">
    <property type="term" value="F:RNA-directed DNA polymerase activity"/>
    <property type="evidence" value="ECO:0007669"/>
    <property type="project" value="UniProtKB-KW"/>
</dbReference>
<evidence type="ECO:0000259" key="9">
    <source>
        <dbReference type="Pfam" id="PF17917"/>
    </source>
</evidence>
<sequence>MFQQKINIPLLDAIKQVPKYAKFSKELCIHKRKKLKVGAKVGATTRTQPNLPRKCRDPGIFSVSCTIGNCAFADAMLNLGASINVMPASFYKSLEFGVLEPTSVRLGILEDVLIQVNELIFPANFYVLDMEDETSGKGSTLILRRPFLMTARTKINVYAGTLSMEFGDNLYVYLDNNQHFPVIIANNLYQEQEEKLLKVLLQHKKENGWKIFNLPRINPSICTHRILMEEEAYPIRRLNLTILDVVKKEVTKLLATKIIYPISDSNWVNLVQVVLKKSKMIVAKNWHAEMHHFPLPFIDQVLEKLAGKSNYYLDGYSGYMQIHIAPEDQQKTTFACPFSTFAYTRMSFGLCNPPSTIQRCMLSIFLDLLEEYMEVFMDDFMVYTNTFEACLEIYLEWIDTNLVQNFEKCHFMVTKGIVLGHLVSNRGIEVNKAKVDVITSLPNLALVREIALPLSKLPQKDVDFVFDEACVEAFEGLNRLTSTPILQAPNWELPFELMYDASNSALGAVLGQQVKVDKPAHVITYATQIMDPAQINYTTMKKELLEIVFSVDKFHAYLLGSKVIVFSNHVALKYLLKKLDAKLRYIRGMLLLQEFNLEIKDKKGAKNIVADHLSRIQGRVNPMPIRDDFPNEQLLQIAQSQPWFADICNFLVASTFPPGASKAYKETLESEAKYYRFCNDQITRRCISNAEFLSMLHFCHSTPGGGHYGSTQTTQKVLDYGFYWPTIYRDAYKFVSAWEQCQRARMAIS</sequence>
<dbReference type="InterPro" id="IPR041373">
    <property type="entry name" value="RT_RNaseH"/>
</dbReference>
<feature type="non-terminal residue" evidence="11">
    <location>
        <position position="1"/>
    </location>
</feature>
<keyword evidence="3" id="KW-0548">Nucleotidyltransferase</keyword>
<keyword evidence="12" id="KW-1185">Reference proteome</keyword>
<dbReference type="CDD" id="cd01647">
    <property type="entry name" value="RT_LTR"/>
    <property type="match status" value="1"/>
</dbReference>
<evidence type="ECO:0000256" key="7">
    <source>
        <dbReference type="ARBA" id="ARBA00022918"/>
    </source>
</evidence>
<evidence type="ECO:0000259" key="10">
    <source>
        <dbReference type="Pfam" id="PF17921"/>
    </source>
</evidence>
<dbReference type="OrthoDB" id="10055717at2759"/>
<evidence type="ECO:0000256" key="3">
    <source>
        <dbReference type="ARBA" id="ARBA00022695"/>
    </source>
</evidence>
<evidence type="ECO:0000313" key="11">
    <source>
        <dbReference type="EMBL" id="RDY02257.1"/>
    </source>
</evidence>
<dbReference type="Pfam" id="PF17917">
    <property type="entry name" value="RT_RNaseH"/>
    <property type="match status" value="1"/>
</dbReference>
<proteinExistence type="predicted"/>
<dbReference type="Pfam" id="PF00078">
    <property type="entry name" value="RVT_1"/>
    <property type="match status" value="1"/>
</dbReference>
<evidence type="ECO:0000256" key="4">
    <source>
        <dbReference type="ARBA" id="ARBA00022722"/>
    </source>
</evidence>
<gene>
    <name evidence="11" type="primary">pol</name>
    <name evidence="11" type="ORF">CR513_14308</name>
</gene>
<dbReference type="Pfam" id="PF17921">
    <property type="entry name" value="Integrase_H2C2"/>
    <property type="match status" value="1"/>
</dbReference>
<evidence type="ECO:0000256" key="6">
    <source>
        <dbReference type="ARBA" id="ARBA00022801"/>
    </source>
</evidence>
<keyword evidence="4" id="KW-0540">Nuclease</keyword>
<dbReference type="Gene3D" id="1.10.340.70">
    <property type="match status" value="1"/>
</dbReference>
<dbReference type="AlphaFoldDB" id="A0A371HHH9"/>
<name>A0A371HHH9_MUCPR</name>
<dbReference type="SUPFAM" id="SSF56672">
    <property type="entry name" value="DNA/RNA polymerases"/>
    <property type="match status" value="1"/>
</dbReference>
<feature type="domain" description="Reverse transcriptase" evidence="8">
    <location>
        <begin position="270"/>
        <end position="421"/>
    </location>
</feature>
<dbReference type="GO" id="GO:0004519">
    <property type="term" value="F:endonuclease activity"/>
    <property type="evidence" value="ECO:0007669"/>
    <property type="project" value="UniProtKB-KW"/>
</dbReference>
<evidence type="ECO:0000313" key="12">
    <source>
        <dbReference type="Proteomes" id="UP000257109"/>
    </source>
</evidence>
<evidence type="ECO:0000256" key="2">
    <source>
        <dbReference type="ARBA" id="ARBA00022679"/>
    </source>
</evidence>
<keyword evidence="2" id="KW-0808">Transferase</keyword>
<dbReference type="CDD" id="cd09274">
    <property type="entry name" value="RNase_HI_RT_Ty3"/>
    <property type="match status" value="1"/>
</dbReference>
<dbReference type="GO" id="GO:0016787">
    <property type="term" value="F:hydrolase activity"/>
    <property type="evidence" value="ECO:0007669"/>
    <property type="project" value="UniProtKB-KW"/>
</dbReference>
<reference evidence="11" key="1">
    <citation type="submission" date="2018-05" db="EMBL/GenBank/DDBJ databases">
        <title>Draft genome of Mucuna pruriens seed.</title>
        <authorList>
            <person name="Nnadi N.E."/>
            <person name="Vos R."/>
            <person name="Hasami M.H."/>
            <person name="Devisetty U.K."/>
            <person name="Aguiy J.C."/>
        </authorList>
    </citation>
    <scope>NUCLEOTIDE SEQUENCE [LARGE SCALE GENOMIC DNA]</scope>
    <source>
        <strain evidence="11">JCA_2017</strain>
    </source>
</reference>
<dbReference type="Proteomes" id="UP000257109">
    <property type="component" value="Unassembled WGS sequence"/>
</dbReference>
<dbReference type="EC" id="2.7.7.49" evidence="1"/>